<dbReference type="InterPro" id="IPR000253">
    <property type="entry name" value="FHA_dom"/>
</dbReference>
<feature type="compositionally biased region" description="Basic and acidic residues" evidence="2">
    <location>
        <begin position="527"/>
        <end position="538"/>
    </location>
</feature>
<dbReference type="Gene3D" id="2.60.200.20">
    <property type="match status" value="1"/>
</dbReference>
<dbReference type="PROSITE" id="PS50006">
    <property type="entry name" value="FHA_DOMAIN"/>
    <property type="match status" value="1"/>
</dbReference>
<reference evidence="4 5" key="1">
    <citation type="journal article" date="2008" name="Nature">
        <title>The Phaeodactylum genome reveals the evolutionary history of diatom genomes.</title>
        <authorList>
            <person name="Bowler C."/>
            <person name="Allen A.E."/>
            <person name="Badger J.H."/>
            <person name="Grimwood J."/>
            <person name="Jabbari K."/>
            <person name="Kuo A."/>
            <person name="Maheswari U."/>
            <person name="Martens C."/>
            <person name="Maumus F."/>
            <person name="Otillar R.P."/>
            <person name="Rayko E."/>
            <person name="Salamov A."/>
            <person name="Vandepoele K."/>
            <person name="Beszteri B."/>
            <person name="Gruber A."/>
            <person name="Heijde M."/>
            <person name="Katinka M."/>
            <person name="Mock T."/>
            <person name="Valentin K."/>
            <person name="Verret F."/>
            <person name="Berges J.A."/>
            <person name="Brownlee C."/>
            <person name="Cadoret J.P."/>
            <person name="Chiovitti A."/>
            <person name="Choi C.J."/>
            <person name="Coesel S."/>
            <person name="De Martino A."/>
            <person name="Detter J.C."/>
            <person name="Durkin C."/>
            <person name="Falciatore A."/>
            <person name="Fournet J."/>
            <person name="Haruta M."/>
            <person name="Huysman M.J."/>
            <person name="Jenkins B.D."/>
            <person name="Jiroutova K."/>
            <person name="Jorgensen R.E."/>
            <person name="Joubert Y."/>
            <person name="Kaplan A."/>
            <person name="Kroger N."/>
            <person name="Kroth P.G."/>
            <person name="La Roche J."/>
            <person name="Lindquist E."/>
            <person name="Lommer M."/>
            <person name="Martin-Jezequel V."/>
            <person name="Lopez P.J."/>
            <person name="Lucas S."/>
            <person name="Mangogna M."/>
            <person name="McGinnis K."/>
            <person name="Medlin L.K."/>
            <person name="Montsant A."/>
            <person name="Oudot-Le Secq M.P."/>
            <person name="Napoli C."/>
            <person name="Obornik M."/>
            <person name="Parker M.S."/>
            <person name="Petit J.L."/>
            <person name="Porcel B.M."/>
            <person name="Poulsen N."/>
            <person name="Robison M."/>
            <person name="Rychlewski L."/>
            <person name="Rynearson T.A."/>
            <person name="Schmutz J."/>
            <person name="Shapiro H."/>
            <person name="Siaut M."/>
            <person name="Stanley M."/>
            <person name="Sussman M.R."/>
            <person name="Taylor A.R."/>
            <person name="Vardi A."/>
            <person name="von Dassow P."/>
            <person name="Vyverman W."/>
            <person name="Willis A."/>
            <person name="Wyrwicz L.S."/>
            <person name="Rokhsar D.S."/>
            <person name="Weissenbach J."/>
            <person name="Armbrust E.V."/>
            <person name="Green B.R."/>
            <person name="Van de Peer Y."/>
            <person name="Grigoriev I.V."/>
        </authorList>
    </citation>
    <scope>NUCLEOTIDE SEQUENCE [LARGE SCALE GENOMIC DNA]</scope>
    <source>
        <strain evidence="4 5">CCAP 1055/1</strain>
    </source>
</reference>
<accession>B7FRS1</accession>
<evidence type="ECO:0000313" key="5">
    <source>
        <dbReference type="Proteomes" id="UP000000759"/>
    </source>
</evidence>
<dbReference type="RefSeq" id="XP_002177851.1">
    <property type="nucleotide sequence ID" value="XM_002177815.1"/>
</dbReference>
<dbReference type="SUPFAM" id="SSF49879">
    <property type="entry name" value="SMAD/FHA domain"/>
    <property type="match status" value="1"/>
</dbReference>
<feature type="compositionally biased region" description="Basic and acidic residues" evidence="2">
    <location>
        <begin position="170"/>
        <end position="183"/>
    </location>
</feature>
<feature type="region of interest" description="Disordered" evidence="2">
    <location>
        <begin position="141"/>
        <end position="202"/>
    </location>
</feature>
<dbReference type="SMART" id="SM00240">
    <property type="entry name" value="FHA"/>
    <property type="match status" value="1"/>
</dbReference>
<feature type="coiled-coil region" evidence="1">
    <location>
        <begin position="209"/>
        <end position="236"/>
    </location>
</feature>
<dbReference type="InterPro" id="IPR008984">
    <property type="entry name" value="SMAD_FHA_dom_sf"/>
</dbReference>
<dbReference type="PaxDb" id="2850-Phatr43291"/>
<gene>
    <name evidence="4" type="ORF">PHATRDRAFT_43291</name>
</gene>
<feature type="domain" description="FHA" evidence="3">
    <location>
        <begin position="41"/>
        <end position="93"/>
    </location>
</feature>
<feature type="compositionally biased region" description="Pro residues" evidence="2">
    <location>
        <begin position="437"/>
        <end position="450"/>
    </location>
</feature>
<dbReference type="eggNOG" id="KOG1881">
    <property type="taxonomic scope" value="Eukaryota"/>
</dbReference>
<dbReference type="InterPro" id="IPR050923">
    <property type="entry name" value="Cell_Proc_Reg/RNA_Proc"/>
</dbReference>
<organism evidence="4 5">
    <name type="scientific">Phaeodactylum tricornutum (strain CCAP 1055/1)</name>
    <dbReference type="NCBI Taxonomy" id="556484"/>
    <lineage>
        <taxon>Eukaryota</taxon>
        <taxon>Sar</taxon>
        <taxon>Stramenopiles</taxon>
        <taxon>Ochrophyta</taxon>
        <taxon>Bacillariophyta</taxon>
        <taxon>Bacillariophyceae</taxon>
        <taxon>Bacillariophycidae</taxon>
        <taxon>Naviculales</taxon>
        <taxon>Phaeodactylaceae</taxon>
        <taxon>Phaeodactylum</taxon>
    </lineage>
</organism>
<evidence type="ECO:0000256" key="2">
    <source>
        <dbReference type="SAM" id="MobiDB-lite"/>
    </source>
</evidence>
<evidence type="ECO:0000259" key="3">
    <source>
        <dbReference type="PROSITE" id="PS50006"/>
    </source>
</evidence>
<feature type="region of interest" description="Disordered" evidence="2">
    <location>
        <begin position="516"/>
        <end position="574"/>
    </location>
</feature>
<dbReference type="PANTHER" id="PTHR23308">
    <property type="entry name" value="NUCLEAR INHIBITOR OF PROTEIN PHOSPHATASE-1"/>
    <property type="match status" value="1"/>
</dbReference>
<dbReference type="GeneID" id="7197595"/>
<keyword evidence="1" id="KW-0175">Coiled coil</keyword>
<sequence length="574" mass="63415">MSGYEAPPWAVKPSVSSGWKLIEIKSGVQVNAYILDQQPCTLLGRAADQVDVVLSHESCSRWHARIAFDAVSENPWLRDLASAHGTIINKQKLPAIACGKTESRATTPGARGVLLYPGDVLQFGASSRIFCVEGPENCSRNSALNKLHRSQRTKPPKDTDDPSSLSSIRVNEHRPGEQDHSPTSHEGPPTTLDLEGPPPATHRADWDRLRAIQYKLDNLQQESERIRAKVDLTDGQTRQLERNESRERQLRGDFATLESELIPKLFPSAKPSATKLSTEAQEFLREDEVDDRTCESMDNGTLELDPTGETEQSLTQKWKTMVLLLQANVTDSTRARQRLSLVEEKLSRLLEAGDEESFFVQNDAKIAKESVDKLESESQHISKSMLEVKRLLHVVNPKLYTDETTGYIGTRTQTRLPPPKTDESDISSFLEDESFVMPPPALPQSSPPPQTNVDSSPAIHERREIEDGTLTTMLLPPPPAKKTRVVGPSMPAPYARSKVAPPLGTLAMLSAATSNHAVVAKSRSRGQSKEKSEKDSAIRKAASMEDGNIDVWQAPKDQDGSGRTKLNAKFAGRY</sequence>
<dbReference type="Pfam" id="PF00498">
    <property type="entry name" value="FHA"/>
    <property type="match status" value="1"/>
</dbReference>
<dbReference type="AlphaFoldDB" id="B7FRS1"/>
<dbReference type="InParanoid" id="B7FRS1"/>
<evidence type="ECO:0000313" key="4">
    <source>
        <dbReference type="EMBL" id="EEC50665.1"/>
    </source>
</evidence>
<dbReference type="OMA" id="NESRERQ"/>
<dbReference type="Proteomes" id="UP000000759">
    <property type="component" value="Chromosome 2"/>
</dbReference>
<dbReference type="OrthoDB" id="444265at2759"/>
<dbReference type="HOGENOM" id="CLU_475287_0_0_1"/>
<evidence type="ECO:0000256" key="1">
    <source>
        <dbReference type="SAM" id="Coils"/>
    </source>
</evidence>
<feature type="region of interest" description="Disordered" evidence="2">
    <location>
        <begin position="437"/>
        <end position="457"/>
    </location>
</feature>
<dbReference type="EMBL" id="CM000606">
    <property type="protein sequence ID" value="EEC50665.1"/>
    <property type="molecule type" value="Genomic_DNA"/>
</dbReference>
<proteinExistence type="predicted"/>
<keyword evidence="5" id="KW-1185">Reference proteome</keyword>
<reference evidence="5" key="2">
    <citation type="submission" date="2008-08" db="EMBL/GenBank/DDBJ databases">
        <authorList>
            <consortium name="Diatom Consortium"/>
            <person name="Grigoriev I."/>
            <person name="Grimwood J."/>
            <person name="Kuo A."/>
            <person name="Otillar R.P."/>
            <person name="Salamov A."/>
            <person name="Detter J.C."/>
            <person name="Lindquist E."/>
            <person name="Shapiro H."/>
            <person name="Lucas S."/>
            <person name="Glavina del Rio T."/>
            <person name="Pitluck S."/>
            <person name="Rokhsar D."/>
            <person name="Bowler C."/>
        </authorList>
    </citation>
    <scope>GENOME REANNOTATION</scope>
    <source>
        <strain evidence="5">CCAP 1055/1</strain>
    </source>
</reference>
<name>B7FRS1_PHATC</name>
<dbReference type="KEGG" id="pti:PHATRDRAFT_43291"/>
<protein>
    <recommendedName>
        <fullName evidence="3">FHA domain-containing protein</fullName>
    </recommendedName>
</protein>